<evidence type="ECO:0000256" key="7">
    <source>
        <dbReference type="ARBA" id="ARBA00022801"/>
    </source>
</evidence>
<reference evidence="14 15" key="1">
    <citation type="journal article" date="2018" name="PLoS Genet.">
        <title>Population sequencing reveals clonal diversity and ancestral inbreeding in the grapevine cultivar Chardonnay.</title>
        <authorList>
            <person name="Roach M.J."/>
            <person name="Johnson D.L."/>
            <person name="Bohlmann J."/>
            <person name="van Vuuren H.J."/>
            <person name="Jones S.J."/>
            <person name="Pretorius I.S."/>
            <person name="Schmidt S.A."/>
            <person name="Borneman A.R."/>
        </authorList>
    </citation>
    <scope>NUCLEOTIDE SEQUENCE [LARGE SCALE GENOMIC DNA]</scope>
    <source>
        <strain evidence="15">cv. Chardonnay</strain>
        <tissue evidence="14">Leaf</tissue>
    </source>
</reference>
<sequence>MASTSSTSTSISTFIPQCKYEVFLSFRGEDTRFNFTDHLYANLIRRGIHTFRDDDSLKRGEEIAPELLKAIEESRFSLIVFSENYAGSRWCLDELVKIMECKKEMKQTVVPIFYRVDPSHVRHQKERFGEAFSNYKEDTEEMKEKVRSWRTALTEAANISGVHVKKNGFESEHVNKIVNDIFRRLNYRMLDVGHDNLVGGMGKTTIAKVVYNTFSHEFEYMSFLENVREVGNTMGLHHLQNQLLCDLLQVERNQNVSNVGQGANMIKNVLRFKRVFIVLDDIDDSDQLEYLLRNRDWLGRGSRVIITTRSKHLLQEMDDVYEVEELNFEQAPLKVLGSLLFNKTILQWESELCKLEREPEVKIQIMLKILMHDLIQEMGRNIIRSESPYDPTKWSRLWDPSDVCRAFTMGKGMKNVEAIFLDLSRSTPLQVSTKIFAKMKQLRLLKIYSGGYCGTREKQLKIILPEDFQFPAPELRYLHWEGYPLKSLPSNFLGVNLIELNMKDSNIKQLRQRNERLEQLKILNLSGSRQLTEISFSNMPNLEKLKLEDCTSLNVVDPSIGDLKNLTTLNLSGCKNLTSLPSSIQYLDSLEIMDLDQCSNFEEFPEMKGSPMKALSNLVLDGCGIKEFPSSIELLTELQSLFLSDCKNLRSLPSSICRLKSLKILSLNDCSNLDTFPEITEDMKYLGILDLSGTGIKELPSSIQNLKSLWRLDMSNCLVTPPDSIYNLRSLTYLRLRGCCSNLEKFPKNPEGFCTLERLDLSHCNLMVSIPSGNSQLCKLRYLDISHCKMLQDIPELPSSLREIDAHYCTKLEMLSSPSSLLWSSLLKWFNPTSNEHLNCKESKMILILGNGGIPGWVLHQEIGSQVRIEPPLNWYEDDYFLGFAFFTLFRDETLHCLYGSQFSLRLRGDPDEVVDDHDISYWCNCDNFNGYTSDRLLVTLYHKNAIPNKYHRKQPWHFLADFVPRYDHINIKRCGVQLIYTHDYLHDNVPMLLDHQKGHDDAGENQADDQEPHPKRLRASNTNLKL</sequence>
<dbReference type="Pfam" id="PF00560">
    <property type="entry name" value="LRR_1"/>
    <property type="match status" value="1"/>
</dbReference>
<keyword evidence="7" id="KW-0378">Hydrolase</keyword>
<keyword evidence="5" id="KW-0433">Leucine-rich repeat</keyword>
<evidence type="ECO:0000256" key="11">
    <source>
        <dbReference type="ARBA" id="ARBA00061488"/>
    </source>
</evidence>
<dbReference type="AlphaFoldDB" id="A0A438HEX9"/>
<dbReference type="InterPro" id="IPR006553">
    <property type="entry name" value="Leu-rich_rpt_Cys-con_subtyp"/>
</dbReference>
<evidence type="ECO:0000313" key="14">
    <source>
        <dbReference type="EMBL" id="RVW83010.1"/>
    </source>
</evidence>
<dbReference type="Gene3D" id="3.40.50.300">
    <property type="entry name" value="P-loop containing nucleotide triphosphate hydrolases"/>
    <property type="match status" value="1"/>
</dbReference>
<dbReference type="GO" id="GO:0043531">
    <property type="term" value="F:ADP binding"/>
    <property type="evidence" value="ECO:0007669"/>
    <property type="project" value="InterPro"/>
</dbReference>
<dbReference type="InterPro" id="IPR001611">
    <property type="entry name" value="Leu-rich_rpt"/>
</dbReference>
<dbReference type="Gene3D" id="3.40.50.10140">
    <property type="entry name" value="Toll/interleukin-1 receptor homology (TIR) domain"/>
    <property type="match status" value="1"/>
</dbReference>
<evidence type="ECO:0000256" key="3">
    <source>
        <dbReference type="ARBA" id="ARBA00011982"/>
    </source>
</evidence>
<evidence type="ECO:0000313" key="15">
    <source>
        <dbReference type="Proteomes" id="UP000288805"/>
    </source>
</evidence>
<evidence type="ECO:0000259" key="13">
    <source>
        <dbReference type="PROSITE" id="PS50104"/>
    </source>
</evidence>
<dbReference type="PANTHER" id="PTHR11017">
    <property type="entry name" value="LEUCINE-RICH REPEAT-CONTAINING PROTEIN"/>
    <property type="match status" value="1"/>
</dbReference>
<keyword evidence="4" id="KW-0963">Cytoplasm</keyword>
<dbReference type="GO" id="GO:0005634">
    <property type="term" value="C:nucleus"/>
    <property type="evidence" value="ECO:0007669"/>
    <property type="project" value="UniProtKB-SubCell"/>
</dbReference>
<dbReference type="InterPro" id="IPR035897">
    <property type="entry name" value="Toll_tir_struct_dom_sf"/>
</dbReference>
<dbReference type="PROSITE" id="PS50104">
    <property type="entry name" value="TIR"/>
    <property type="match status" value="1"/>
</dbReference>
<evidence type="ECO:0000256" key="1">
    <source>
        <dbReference type="ARBA" id="ARBA00004123"/>
    </source>
</evidence>
<dbReference type="GO" id="GO:0061809">
    <property type="term" value="F:NAD+ nucleosidase activity, cyclic ADP-ribose generating"/>
    <property type="evidence" value="ECO:0007669"/>
    <property type="project" value="UniProtKB-EC"/>
</dbReference>
<dbReference type="GO" id="GO:0043068">
    <property type="term" value="P:positive regulation of programmed cell death"/>
    <property type="evidence" value="ECO:0007669"/>
    <property type="project" value="UniProtKB-ARBA"/>
</dbReference>
<evidence type="ECO:0000256" key="2">
    <source>
        <dbReference type="ARBA" id="ARBA00004496"/>
    </source>
</evidence>
<accession>A0A438HEX9</accession>
<dbReference type="InterPro" id="IPR032675">
    <property type="entry name" value="LRR_dom_sf"/>
</dbReference>
<dbReference type="GO" id="GO:0050832">
    <property type="term" value="P:defense response to fungus"/>
    <property type="evidence" value="ECO:0007669"/>
    <property type="project" value="UniProtKB-ARBA"/>
</dbReference>
<dbReference type="Gene3D" id="3.80.10.10">
    <property type="entry name" value="Ribonuclease Inhibitor"/>
    <property type="match status" value="2"/>
</dbReference>
<comment type="subcellular location">
    <subcellularLocation>
        <location evidence="2">Cytoplasm</location>
    </subcellularLocation>
    <subcellularLocation>
        <location evidence="1">Nucleus</location>
    </subcellularLocation>
</comment>
<comment type="catalytic activity">
    <reaction evidence="10">
        <text>NAD(+) + H2O = ADP-D-ribose + nicotinamide + H(+)</text>
        <dbReference type="Rhea" id="RHEA:16301"/>
        <dbReference type="ChEBI" id="CHEBI:15377"/>
        <dbReference type="ChEBI" id="CHEBI:15378"/>
        <dbReference type="ChEBI" id="CHEBI:17154"/>
        <dbReference type="ChEBI" id="CHEBI:57540"/>
        <dbReference type="ChEBI" id="CHEBI:57967"/>
        <dbReference type="EC" id="3.2.2.6"/>
    </reaction>
    <physiologicalReaction direction="left-to-right" evidence="10">
        <dbReference type="Rhea" id="RHEA:16302"/>
    </physiologicalReaction>
</comment>
<dbReference type="InterPro" id="IPR000157">
    <property type="entry name" value="TIR_dom"/>
</dbReference>
<evidence type="ECO:0000256" key="4">
    <source>
        <dbReference type="ARBA" id="ARBA00022490"/>
    </source>
</evidence>
<feature type="region of interest" description="Disordered" evidence="12">
    <location>
        <begin position="996"/>
        <end position="1027"/>
    </location>
</feature>
<dbReference type="InterPro" id="IPR044974">
    <property type="entry name" value="Disease_R_plants"/>
</dbReference>
<dbReference type="InterPro" id="IPR055414">
    <property type="entry name" value="LRR_R13L4/SHOC2-like"/>
</dbReference>
<dbReference type="SMART" id="SM00367">
    <property type="entry name" value="LRR_CC"/>
    <property type="match status" value="4"/>
</dbReference>
<comment type="similarity">
    <text evidence="11">Belongs to the disease resistance TIR-NB-LRR family.</text>
</comment>
<dbReference type="Pfam" id="PF01582">
    <property type="entry name" value="TIR"/>
    <property type="match status" value="1"/>
</dbReference>
<evidence type="ECO:0000256" key="12">
    <source>
        <dbReference type="SAM" id="MobiDB-lite"/>
    </source>
</evidence>
<dbReference type="SMART" id="SM00255">
    <property type="entry name" value="TIR"/>
    <property type="match status" value="1"/>
</dbReference>
<dbReference type="EMBL" id="QGNW01000233">
    <property type="protein sequence ID" value="RVW83010.1"/>
    <property type="molecule type" value="Genomic_DNA"/>
</dbReference>
<dbReference type="PRINTS" id="PR00364">
    <property type="entry name" value="DISEASERSIST"/>
</dbReference>
<organism evidence="14 15">
    <name type="scientific">Vitis vinifera</name>
    <name type="common">Grape</name>
    <dbReference type="NCBI Taxonomy" id="29760"/>
    <lineage>
        <taxon>Eukaryota</taxon>
        <taxon>Viridiplantae</taxon>
        <taxon>Streptophyta</taxon>
        <taxon>Embryophyta</taxon>
        <taxon>Tracheophyta</taxon>
        <taxon>Spermatophyta</taxon>
        <taxon>Magnoliopsida</taxon>
        <taxon>eudicotyledons</taxon>
        <taxon>Gunneridae</taxon>
        <taxon>Pentapetalae</taxon>
        <taxon>rosids</taxon>
        <taxon>Vitales</taxon>
        <taxon>Vitaceae</taxon>
        <taxon>Viteae</taxon>
        <taxon>Vitis</taxon>
    </lineage>
</organism>
<dbReference type="InterPro" id="IPR002182">
    <property type="entry name" value="NB-ARC"/>
</dbReference>
<name>A0A438HEX9_VITVI</name>
<dbReference type="Pfam" id="PF20160">
    <property type="entry name" value="C-JID"/>
    <property type="match status" value="1"/>
</dbReference>
<dbReference type="FunFam" id="3.40.50.10140:FF:000007">
    <property type="entry name" value="Disease resistance protein (TIR-NBS-LRR class)"/>
    <property type="match status" value="1"/>
</dbReference>
<dbReference type="PANTHER" id="PTHR11017:SF570">
    <property type="entry name" value="DISEASE RESISTANCE PROTEIN (TIR-NBS CLASS)-RELATED"/>
    <property type="match status" value="1"/>
</dbReference>
<dbReference type="InterPro" id="IPR027417">
    <property type="entry name" value="P-loop_NTPase"/>
</dbReference>
<dbReference type="GO" id="GO:0007165">
    <property type="term" value="P:signal transduction"/>
    <property type="evidence" value="ECO:0007669"/>
    <property type="project" value="InterPro"/>
</dbReference>
<dbReference type="GO" id="GO:0005737">
    <property type="term" value="C:cytoplasm"/>
    <property type="evidence" value="ECO:0007669"/>
    <property type="project" value="UniProtKB-SubCell"/>
</dbReference>
<dbReference type="InterPro" id="IPR045344">
    <property type="entry name" value="C-JID"/>
</dbReference>
<evidence type="ECO:0000256" key="6">
    <source>
        <dbReference type="ARBA" id="ARBA00022737"/>
    </source>
</evidence>
<dbReference type="InterPro" id="IPR056789">
    <property type="entry name" value="LRR_R13L1-DRL21"/>
</dbReference>
<dbReference type="Pfam" id="PF23598">
    <property type="entry name" value="LRR_14"/>
    <property type="match status" value="1"/>
</dbReference>
<dbReference type="SUPFAM" id="SSF52540">
    <property type="entry name" value="P-loop containing nucleoside triphosphate hydrolases"/>
    <property type="match status" value="1"/>
</dbReference>
<dbReference type="Proteomes" id="UP000288805">
    <property type="component" value="Unassembled WGS sequence"/>
</dbReference>
<evidence type="ECO:0000256" key="5">
    <source>
        <dbReference type="ARBA" id="ARBA00022614"/>
    </source>
</evidence>
<dbReference type="Pfam" id="PF25019">
    <property type="entry name" value="LRR_R13L1-DRL21"/>
    <property type="match status" value="1"/>
</dbReference>
<dbReference type="SUPFAM" id="SSF52058">
    <property type="entry name" value="L domain-like"/>
    <property type="match status" value="2"/>
</dbReference>
<keyword evidence="9" id="KW-0539">Nucleus</keyword>
<evidence type="ECO:0000256" key="10">
    <source>
        <dbReference type="ARBA" id="ARBA00047304"/>
    </source>
</evidence>
<comment type="caution">
    <text evidence="14">The sequence shown here is derived from an EMBL/GenBank/DDBJ whole genome shotgun (WGS) entry which is preliminary data.</text>
</comment>
<dbReference type="EC" id="3.2.2.6" evidence="3"/>
<gene>
    <name evidence="14" type="primary">N_310</name>
    <name evidence="14" type="ORF">CK203_042449</name>
</gene>
<protein>
    <recommendedName>
        <fullName evidence="3">ADP-ribosyl cyclase/cyclic ADP-ribose hydrolase</fullName>
        <ecNumber evidence="3">3.2.2.6</ecNumber>
    </recommendedName>
</protein>
<feature type="domain" description="TIR" evidence="13">
    <location>
        <begin position="18"/>
        <end position="185"/>
    </location>
</feature>
<evidence type="ECO:0000256" key="9">
    <source>
        <dbReference type="ARBA" id="ARBA00023242"/>
    </source>
</evidence>
<keyword evidence="8" id="KW-0520">NAD</keyword>
<dbReference type="Pfam" id="PF00931">
    <property type="entry name" value="NB-ARC"/>
    <property type="match status" value="1"/>
</dbReference>
<proteinExistence type="inferred from homology"/>
<dbReference type="SUPFAM" id="SSF52200">
    <property type="entry name" value="Toll/Interleukin receptor TIR domain"/>
    <property type="match status" value="1"/>
</dbReference>
<keyword evidence="6" id="KW-0677">Repeat</keyword>
<evidence type="ECO:0000256" key="8">
    <source>
        <dbReference type="ARBA" id="ARBA00023027"/>
    </source>
</evidence>